<comment type="caution">
    <text evidence="5">The sequence shown here is derived from an EMBL/GenBank/DDBJ whole genome shotgun (WGS) entry which is preliminary data.</text>
</comment>
<feature type="coiled-coil region" evidence="3">
    <location>
        <begin position="1"/>
        <end position="35"/>
    </location>
</feature>
<evidence type="ECO:0000256" key="3">
    <source>
        <dbReference type="SAM" id="Coils"/>
    </source>
</evidence>
<dbReference type="SUPFAM" id="SSF51735">
    <property type="entry name" value="NAD(P)-binding Rossmann-fold domains"/>
    <property type="match status" value="1"/>
</dbReference>
<dbReference type="InterPro" id="IPR032675">
    <property type="entry name" value="LRR_dom_sf"/>
</dbReference>
<dbReference type="AlphaFoldDB" id="A0AAD6VIV8"/>
<proteinExistence type="predicted"/>
<name>A0AAD6VIV8_9AGAR</name>
<protein>
    <recommendedName>
        <fullName evidence="4">Alcohol dehydrogenase-like C-terminal domain-containing protein</fullName>
    </recommendedName>
</protein>
<dbReference type="EMBL" id="JARJCW010000020">
    <property type="protein sequence ID" value="KAJ7214077.1"/>
    <property type="molecule type" value="Genomic_DNA"/>
</dbReference>
<dbReference type="GO" id="GO:0070402">
    <property type="term" value="F:NADPH binding"/>
    <property type="evidence" value="ECO:0007669"/>
    <property type="project" value="TreeGrafter"/>
</dbReference>
<evidence type="ECO:0000256" key="1">
    <source>
        <dbReference type="ARBA" id="ARBA00022857"/>
    </source>
</evidence>
<keyword evidence="2" id="KW-0560">Oxidoreductase</keyword>
<dbReference type="Gene3D" id="3.40.50.720">
    <property type="entry name" value="NAD(P)-binding Rossmann-like Domain"/>
    <property type="match status" value="1"/>
</dbReference>
<dbReference type="PANTHER" id="PTHR48106">
    <property type="entry name" value="QUINONE OXIDOREDUCTASE PIG3-RELATED"/>
    <property type="match status" value="1"/>
</dbReference>
<keyword evidence="1" id="KW-0521">NADP</keyword>
<dbReference type="Gene3D" id="3.80.10.10">
    <property type="entry name" value="Ribonuclease Inhibitor"/>
    <property type="match status" value="1"/>
</dbReference>
<gene>
    <name evidence="5" type="ORF">GGX14DRAFT_618288</name>
</gene>
<evidence type="ECO:0000256" key="2">
    <source>
        <dbReference type="ARBA" id="ARBA00023002"/>
    </source>
</evidence>
<reference evidence="5" key="1">
    <citation type="submission" date="2023-03" db="EMBL/GenBank/DDBJ databases">
        <title>Massive genome expansion in bonnet fungi (Mycena s.s.) driven by repeated elements and novel gene families across ecological guilds.</title>
        <authorList>
            <consortium name="Lawrence Berkeley National Laboratory"/>
            <person name="Harder C.B."/>
            <person name="Miyauchi S."/>
            <person name="Viragh M."/>
            <person name="Kuo A."/>
            <person name="Thoen E."/>
            <person name="Andreopoulos B."/>
            <person name="Lu D."/>
            <person name="Skrede I."/>
            <person name="Drula E."/>
            <person name="Henrissat B."/>
            <person name="Morin E."/>
            <person name="Kohler A."/>
            <person name="Barry K."/>
            <person name="LaButti K."/>
            <person name="Morin E."/>
            <person name="Salamov A."/>
            <person name="Lipzen A."/>
            <person name="Mereny Z."/>
            <person name="Hegedus B."/>
            <person name="Baldrian P."/>
            <person name="Stursova M."/>
            <person name="Weitz H."/>
            <person name="Taylor A."/>
            <person name="Grigoriev I.V."/>
            <person name="Nagy L.G."/>
            <person name="Martin F."/>
            <person name="Kauserud H."/>
        </authorList>
    </citation>
    <scope>NUCLEOTIDE SEQUENCE</scope>
    <source>
        <strain evidence="5">9144</strain>
    </source>
</reference>
<dbReference type="InterPro" id="IPR013149">
    <property type="entry name" value="ADH-like_C"/>
</dbReference>
<dbReference type="GO" id="GO:0016651">
    <property type="term" value="F:oxidoreductase activity, acting on NAD(P)H"/>
    <property type="evidence" value="ECO:0007669"/>
    <property type="project" value="TreeGrafter"/>
</dbReference>
<evidence type="ECO:0000313" key="6">
    <source>
        <dbReference type="Proteomes" id="UP001219525"/>
    </source>
</evidence>
<dbReference type="PANTHER" id="PTHR48106:SF18">
    <property type="entry name" value="QUINONE OXIDOREDUCTASE PIG3"/>
    <property type="match status" value="1"/>
</dbReference>
<dbReference type="Proteomes" id="UP001219525">
    <property type="component" value="Unassembled WGS sequence"/>
</dbReference>
<dbReference type="SUPFAM" id="SSF52047">
    <property type="entry name" value="RNI-like"/>
    <property type="match status" value="1"/>
</dbReference>
<evidence type="ECO:0000259" key="4">
    <source>
        <dbReference type="Pfam" id="PF00107"/>
    </source>
</evidence>
<keyword evidence="3" id="KW-0175">Coiled coil</keyword>
<dbReference type="InterPro" id="IPR036291">
    <property type="entry name" value="NAD(P)-bd_dom_sf"/>
</dbReference>
<accession>A0AAD6VIV8</accession>
<dbReference type="Pfam" id="PF00107">
    <property type="entry name" value="ADH_zinc_N"/>
    <property type="match status" value="1"/>
</dbReference>
<organism evidence="5 6">
    <name type="scientific">Mycena pura</name>
    <dbReference type="NCBI Taxonomy" id="153505"/>
    <lineage>
        <taxon>Eukaryota</taxon>
        <taxon>Fungi</taxon>
        <taxon>Dikarya</taxon>
        <taxon>Basidiomycota</taxon>
        <taxon>Agaricomycotina</taxon>
        <taxon>Agaricomycetes</taxon>
        <taxon>Agaricomycetidae</taxon>
        <taxon>Agaricales</taxon>
        <taxon>Marasmiineae</taxon>
        <taxon>Mycenaceae</taxon>
        <taxon>Mycena</taxon>
    </lineage>
</organism>
<sequence length="593" mass="66539">MQRLRAQLAQIEESMAALESQLASLRFEKHRLLEDLGRIHIIPEIRQSHGGEDDNRGGADDDGRLHRYHRLLRLASVCRRWRAVVLSTCALWNGITVFCDVVRDPVKLLEAWLPRAGRFPIDLEIRLPHDCSTIISVLGRYSSQWRHVHFFSSPHNVHSLRFPIDRLPTVLPQLKTFRLLDNRLSYDINAETSLRDAPQLRQLSINLLAGAMHIGLPLHQLTTLQFRISTLVVLWKVLALTPNLQVLGLGESFGDERPALTLTLSHLHTFESTHDLHPLVLRYLTLPALTHLKFRNLTETGLAALTTCISQSRPTIRTLDFAHTRFVIAHTCFASLPTLKHVSLAYSGWHIRDMQNFYAAMKSAQFLPSLESLTCEEFSDEPAIHLVNAISVRLRGVEGTTKLAVVSISFPRDHYNDLAEALACSVSDSGESPKHGDMHSVLGYFLHAKINAEIELTTILSGTDVQSKSVPTGLMPKHHHRVRRRPVNLGFNLDDEMVPRTRPTQQPNYCTDFVRQATGGKGVEVIIDLVGQSHWAKNIASLALEGRMTLVGFVSGTIVPSVDLMPILVKRLHIEGSTLRSQKAAYQADLIAQ</sequence>
<keyword evidence="6" id="KW-1185">Reference proteome</keyword>
<evidence type="ECO:0000313" key="5">
    <source>
        <dbReference type="EMBL" id="KAJ7214077.1"/>
    </source>
</evidence>
<feature type="domain" description="Alcohol dehydrogenase-like C-terminal" evidence="4">
    <location>
        <begin position="514"/>
        <end position="587"/>
    </location>
</feature>